<keyword evidence="1" id="KW-0175">Coiled coil</keyword>
<feature type="compositionally biased region" description="Polar residues" evidence="2">
    <location>
        <begin position="1"/>
        <end position="17"/>
    </location>
</feature>
<accession>A0A8T2KIS7</accession>
<proteinExistence type="predicted"/>
<feature type="coiled-coil region" evidence="1">
    <location>
        <begin position="57"/>
        <end position="112"/>
    </location>
</feature>
<reference evidence="3" key="1">
    <citation type="thesis" date="2020" institute="ProQuest LLC" country="789 East Eisenhower Parkway, Ann Arbor, MI, USA">
        <title>Comparative Genomics and Chromosome Evolution.</title>
        <authorList>
            <person name="Mudd A.B."/>
        </authorList>
    </citation>
    <scope>NUCLEOTIDE SEQUENCE</scope>
    <source>
        <strain evidence="3">Female2</strain>
        <tissue evidence="3">Blood</tissue>
    </source>
</reference>
<evidence type="ECO:0000256" key="1">
    <source>
        <dbReference type="SAM" id="Coils"/>
    </source>
</evidence>
<dbReference type="PANTHER" id="PTHR47615">
    <property type="entry name" value="COILED-COIL DOMAIN-CONTAINING PROTEIN 158"/>
    <property type="match status" value="1"/>
</dbReference>
<comment type="caution">
    <text evidence="3">The sequence shown here is derived from an EMBL/GenBank/DDBJ whole genome shotgun (WGS) entry which is preliminary data.</text>
</comment>
<organism evidence="3 4">
    <name type="scientific">Hymenochirus boettgeri</name>
    <name type="common">Congo dwarf clawed frog</name>
    <dbReference type="NCBI Taxonomy" id="247094"/>
    <lineage>
        <taxon>Eukaryota</taxon>
        <taxon>Metazoa</taxon>
        <taxon>Chordata</taxon>
        <taxon>Craniata</taxon>
        <taxon>Vertebrata</taxon>
        <taxon>Euteleostomi</taxon>
        <taxon>Amphibia</taxon>
        <taxon>Batrachia</taxon>
        <taxon>Anura</taxon>
        <taxon>Pipoidea</taxon>
        <taxon>Pipidae</taxon>
        <taxon>Pipinae</taxon>
        <taxon>Hymenochirus</taxon>
    </lineage>
</organism>
<name>A0A8T2KIS7_9PIPI</name>
<feature type="region of interest" description="Disordered" evidence="2">
    <location>
        <begin position="1"/>
        <end position="32"/>
    </location>
</feature>
<feature type="non-terminal residue" evidence="3">
    <location>
        <position position="1"/>
    </location>
</feature>
<dbReference type="OrthoDB" id="10072099at2759"/>
<dbReference type="Pfam" id="PF15921">
    <property type="entry name" value="CCDC158"/>
    <property type="match status" value="1"/>
</dbReference>
<sequence>MLQKFPSNDHGNPSRLNLQDDPRESGFTVDKYTKYTKDYQHSQDKDSNNCSYHEQQAIQFRQSIGELQCKIQGLEKEKESMLDMRQEELKRQEEAKKQLQITVQELQAANQLQDELLKQSRIYNELLK</sequence>
<dbReference type="AlphaFoldDB" id="A0A8T2KIS7"/>
<dbReference type="Proteomes" id="UP000812440">
    <property type="component" value="Chromosome 1"/>
</dbReference>
<dbReference type="InterPro" id="IPR031809">
    <property type="entry name" value="CCDC158"/>
</dbReference>
<keyword evidence="4" id="KW-1185">Reference proteome</keyword>
<evidence type="ECO:0000313" key="3">
    <source>
        <dbReference type="EMBL" id="KAG8454276.1"/>
    </source>
</evidence>
<protein>
    <submittedName>
        <fullName evidence="3">Uncharacterized protein</fullName>
    </submittedName>
</protein>
<evidence type="ECO:0000256" key="2">
    <source>
        <dbReference type="SAM" id="MobiDB-lite"/>
    </source>
</evidence>
<evidence type="ECO:0000313" key="4">
    <source>
        <dbReference type="Proteomes" id="UP000812440"/>
    </source>
</evidence>
<dbReference type="PANTHER" id="PTHR47615:SF1">
    <property type="entry name" value="COILED-COIL DOMAIN-CONTAINING PROTEIN 158"/>
    <property type="match status" value="1"/>
</dbReference>
<dbReference type="EMBL" id="JAACNH010000001">
    <property type="protein sequence ID" value="KAG8454276.1"/>
    <property type="molecule type" value="Genomic_DNA"/>
</dbReference>
<gene>
    <name evidence="3" type="ORF">GDO86_000790</name>
</gene>